<dbReference type="AlphaFoldDB" id="A0A974DTM2"/>
<name>A0A974DTM2_XENLA</name>
<gene>
    <name evidence="1" type="ORF">XELAEV_18009236mg</name>
</gene>
<protein>
    <submittedName>
        <fullName evidence="1">Uncharacterized protein</fullName>
    </submittedName>
</protein>
<accession>A0A974DTM2</accession>
<organism evidence="1 2">
    <name type="scientific">Xenopus laevis</name>
    <name type="common">African clawed frog</name>
    <dbReference type="NCBI Taxonomy" id="8355"/>
    <lineage>
        <taxon>Eukaryota</taxon>
        <taxon>Metazoa</taxon>
        <taxon>Chordata</taxon>
        <taxon>Craniata</taxon>
        <taxon>Vertebrata</taxon>
        <taxon>Euteleostomi</taxon>
        <taxon>Amphibia</taxon>
        <taxon>Batrachia</taxon>
        <taxon>Anura</taxon>
        <taxon>Pipoidea</taxon>
        <taxon>Pipidae</taxon>
        <taxon>Xenopodinae</taxon>
        <taxon>Xenopus</taxon>
        <taxon>Xenopus</taxon>
    </lineage>
</organism>
<evidence type="ECO:0000313" key="2">
    <source>
        <dbReference type="Proteomes" id="UP000694892"/>
    </source>
</evidence>
<proteinExistence type="predicted"/>
<dbReference type="Proteomes" id="UP000694892">
    <property type="component" value="Chromosome 1S"/>
</dbReference>
<evidence type="ECO:0000313" key="1">
    <source>
        <dbReference type="EMBL" id="OCT97016.1"/>
    </source>
</evidence>
<dbReference type="EMBL" id="CM004467">
    <property type="protein sequence ID" value="OCT97016.1"/>
    <property type="molecule type" value="Genomic_DNA"/>
</dbReference>
<reference evidence="2" key="1">
    <citation type="journal article" date="2016" name="Nature">
        <title>Genome evolution in the allotetraploid frog Xenopus laevis.</title>
        <authorList>
            <person name="Session A.M."/>
            <person name="Uno Y."/>
            <person name="Kwon T."/>
            <person name="Chapman J.A."/>
            <person name="Toyoda A."/>
            <person name="Takahashi S."/>
            <person name="Fukui A."/>
            <person name="Hikosaka A."/>
            <person name="Suzuki A."/>
            <person name="Kondo M."/>
            <person name="van Heeringen S.J."/>
            <person name="Quigley I."/>
            <person name="Heinz S."/>
            <person name="Ogino H."/>
            <person name="Ochi H."/>
            <person name="Hellsten U."/>
            <person name="Lyons J.B."/>
            <person name="Simakov O."/>
            <person name="Putnam N."/>
            <person name="Stites J."/>
            <person name="Kuroki Y."/>
            <person name="Tanaka T."/>
            <person name="Michiue T."/>
            <person name="Watanabe M."/>
            <person name="Bogdanovic O."/>
            <person name="Lister R."/>
            <person name="Georgiou G."/>
            <person name="Paranjpe S.S."/>
            <person name="van Kruijsbergen I."/>
            <person name="Shu S."/>
            <person name="Carlson J."/>
            <person name="Kinoshita T."/>
            <person name="Ohta Y."/>
            <person name="Mawaribuchi S."/>
            <person name="Jenkins J."/>
            <person name="Grimwood J."/>
            <person name="Schmutz J."/>
            <person name="Mitros T."/>
            <person name="Mozaffari S.V."/>
            <person name="Suzuki Y."/>
            <person name="Haramoto Y."/>
            <person name="Yamamoto T.S."/>
            <person name="Takagi C."/>
            <person name="Heald R."/>
            <person name="Miller K."/>
            <person name="Haudenschild C."/>
            <person name="Kitzman J."/>
            <person name="Nakayama T."/>
            <person name="Izutsu Y."/>
            <person name="Robert J."/>
            <person name="Fortriede J."/>
            <person name="Burns K."/>
            <person name="Lotay V."/>
            <person name="Karimi K."/>
            <person name="Yasuoka Y."/>
            <person name="Dichmann D.S."/>
            <person name="Flajnik M.F."/>
            <person name="Houston D.W."/>
            <person name="Shendure J."/>
            <person name="DuPasquier L."/>
            <person name="Vize P.D."/>
            <person name="Zorn A.M."/>
            <person name="Ito M."/>
            <person name="Marcotte E.M."/>
            <person name="Wallingford J.B."/>
            <person name="Ito Y."/>
            <person name="Asashima M."/>
            <person name="Ueno N."/>
            <person name="Matsuda Y."/>
            <person name="Veenstra G.J."/>
            <person name="Fujiyama A."/>
            <person name="Harland R.M."/>
            <person name="Taira M."/>
            <person name="Rokhsar D.S."/>
        </authorList>
    </citation>
    <scope>NUCLEOTIDE SEQUENCE [LARGE SCALE GENOMIC DNA]</scope>
    <source>
        <strain evidence="2">J</strain>
    </source>
</reference>
<sequence length="84" mass="9922">MAVCETAQDFAAYWRGLFEQFTKVTLKTSSMSLEMQVRQVFTPVFWLLRMTILSTTGPWRYIIQFNDGFKFHSTFNQPLILFIV</sequence>